<keyword evidence="2" id="KW-1185">Reference proteome</keyword>
<dbReference type="AlphaFoldDB" id="A0A3N4J7R5"/>
<dbReference type="Proteomes" id="UP000276215">
    <property type="component" value="Unassembled WGS sequence"/>
</dbReference>
<name>A0A3N4J7R5_9PEZI</name>
<evidence type="ECO:0000313" key="1">
    <source>
        <dbReference type="EMBL" id="RPA92500.1"/>
    </source>
</evidence>
<organism evidence="1 2">
    <name type="scientific">Choiromyces venosus 120613-1</name>
    <dbReference type="NCBI Taxonomy" id="1336337"/>
    <lineage>
        <taxon>Eukaryota</taxon>
        <taxon>Fungi</taxon>
        <taxon>Dikarya</taxon>
        <taxon>Ascomycota</taxon>
        <taxon>Pezizomycotina</taxon>
        <taxon>Pezizomycetes</taxon>
        <taxon>Pezizales</taxon>
        <taxon>Tuberaceae</taxon>
        <taxon>Choiromyces</taxon>
    </lineage>
</organism>
<gene>
    <name evidence="1" type="ORF">L873DRAFT_1817582</name>
</gene>
<sequence>MPMSDSQRERHPAISPVYHIGIDILSFQKDLYHILMPVRSCLQERCPSTSVCHIQIDILSFQKDL</sequence>
<evidence type="ECO:0000313" key="2">
    <source>
        <dbReference type="Proteomes" id="UP000276215"/>
    </source>
</evidence>
<protein>
    <submittedName>
        <fullName evidence="1">Uncharacterized protein</fullName>
    </submittedName>
</protein>
<reference evidence="1 2" key="1">
    <citation type="journal article" date="2018" name="Nat. Ecol. Evol.">
        <title>Pezizomycetes genomes reveal the molecular basis of ectomycorrhizal truffle lifestyle.</title>
        <authorList>
            <person name="Murat C."/>
            <person name="Payen T."/>
            <person name="Noel B."/>
            <person name="Kuo A."/>
            <person name="Morin E."/>
            <person name="Chen J."/>
            <person name="Kohler A."/>
            <person name="Krizsan K."/>
            <person name="Balestrini R."/>
            <person name="Da Silva C."/>
            <person name="Montanini B."/>
            <person name="Hainaut M."/>
            <person name="Levati E."/>
            <person name="Barry K.W."/>
            <person name="Belfiori B."/>
            <person name="Cichocki N."/>
            <person name="Clum A."/>
            <person name="Dockter R.B."/>
            <person name="Fauchery L."/>
            <person name="Guy J."/>
            <person name="Iotti M."/>
            <person name="Le Tacon F."/>
            <person name="Lindquist E.A."/>
            <person name="Lipzen A."/>
            <person name="Malagnac F."/>
            <person name="Mello A."/>
            <person name="Molinier V."/>
            <person name="Miyauchi S."/>
            <person name="Poulain J."/>
            <person name="Riccioni C."/>
            <person name="Rubini A."/>
            <person name="Sitrit Y."/>
            <person name="Splivallo R."/>
            <person name="Traeger S."/>
            <person name="Wang M."/>
            <person name="Zifcakova L."/>
            <person name="Wipf D."/>
            <person name="Zambonelli A."/>
            <person name="Paolocci F."/>
            <person name="Nowrousian M."/>
            <person name="Ottonello S."/>
            <person name="Baldrian P."/>
            <person name="Spatafora J.W."/>
            <person name="Henrissat B."/>
            <person name="Nagy L.G."/>
            <person name="Aury J.M."/>
            <person name="Wincker P."/>
            <person name="Grigoriev I.V."/>
            <person name="Bonfante P."/>
            <person name="Martin F.M."/>
        </authorList>
    </citation>
    <scope>NUCLEOTIDE SEQUENCE [LARGE SCALE GENOMIC DNA]</scope>
    <source>
        <strain evidence="1 2">120613-1</strain>
    </source>
</reference>
<proteinExistence type="predicted"/>
<accession>A0A3N4J7R5</accession>
<dbReference type="EMBL" id="ML120472">
    <property type="protein sequence ID" value="RPA92500.1"/>
    <property type="molecule type" value="Genomic_DNA"/>
</dbReference>